<dbReference type="Proteomes" id="UP000739411">
    <property type="component" value="Unassembled WGS sequence"/>
</dbReference>
<proteinExistence type="predicted"/>
<evidence type="ECO:0000313" key="2">
    <source>
        <dbReference type="Proteomes" id="UP000739411"/>
    </source>
</evidence>
<dbReference type="AlphaFoldDB" id="A0A935JUI2"/>
<name>A0A935JUI2_9RHOO</name>
<protein>
    <recommendedName>
        <fullName evidence="3">Methyltransferase FkbM domain-containing protein</fullName>
    </recommendedName>
</protein>
<comment type="caution">
    <text evidence="1">The sequence shown here is derived from an EMBL/GenBank/DDBJ whole genome shotgun (WGS) entry which is preliminary data.</text>
</comment>
<dbReference type="SUPFAM" id="SSF53335">
    <property type="entry name" value="S-adenosyl-L-methionine-dependent methyltransferases"/>
    <property type="match status" value="1"/>
</dbReference>
<sequence length="114" mass="13317">MHDFDVALIKADVEGWRSMFLKAVRVIERCRPILYLENDRVEKSKDLIEACWALNYKLYWHIVRLYNPDNYFGNSDNIYQNTAAFNMLCIPKELESSVGGGAEITDSTFHPVRR</sequence>
<evidence type="ECO:0008006" key="3">
    <source>
        <dbReference type="Google" id="ProtNLM"/>
    </source>
</evidence>
<dbReference type="InterPro" id="IPR029063">
    <property type="entry name" value="SAM-dependent_MTases_sf"/>
</dbReference>
<evidence type="ECO:0000313" key="1">
    <source>
        <dbReference type="EMBL" id="MBK7414007.1"/>
    </source>
</evidence>
<gene>
    <name evidence="1" type="ORF">IPJ38_01700</name>
</gene>
<organism evidence="1 2">
    <name type="scientific">Candidatus Dechloromonas phosphorivorans</name>
    <dbReference type="NCBI Taxonomy" id="2899244"/>
    <lineage>
        <taxon>Bacteria</taxon>
        <taxon>Pseudomonadati</taxon>
        <taxon>Pseudomonadota</taxon>
        <taxon>Betaproteobacteria</taxon>
        <taxon>Rhodocyclales</taxon>
        <taxon>Azonexaceae</taxon>
        <taxon>Dechloromonas</taxon>
    </lineage>
</organism>
<dbReference type="EMBL" id="JADJMS010000005">
    <property type="protein sequence ID" value="MBK7414007.1"/>
    <property type="molecule type" value="Genomic_DNA"/>
</dbReference>
<reference evidence="1 2" key="1">
    <citation type="submission" date="2020-10" db="EMBL/GenBank/DDBJ databases">
        <title>Connecting structure to function with the recovery of over 1000 high-quality activated sludge metagenome-assembled genomes encoding full-length rRNA genes using long-read sequencing.</title>
        <authorList>
            <person name="Singleton C.M."/>
            <person name="Petriglieri F."/>
            <person name="Kristensen J.M."/>
            <person name="Kirkegaard R.H."/>
            <person name="Michaelsen T.Y."/>
            <person name="Andersen M.H."/>
            <person name="Karst S.M."/>
            <person name="Dueholm M.S."/>
            <person name="Nielsen P.H."/>
            <person name="Albertsen M."/>
        </authorList>
    </citation>
    <scope>NUCLEOTIDE SEQUENCE [LARGE SCALE GENOMIC DNA]</scope>
    <source>
        <strain evidence="1">EsbW_18-Q3-R4-48_BATAC.463</strain>
    </source>
</reference>
<accession>A0A935JUI2</accession>